<dbReference type="PANTHER" id="PTHR15633">
    <property type="entry name" value="NUCLEOLAR PROTEIN 11"/>
    <property type="match status" value="1"/>
</dbReference>
<comment type="caution">
    <text evidence="1">The sequence shown here is derived from an EMBL/GenBank/DDBJ whole genome shotgun (WGS) entry which is preliminary data.</text>
</comment>
<sequence length="1054" mass="111648">MSLVQSSIDDYLVASFPVPAAAGGRRQGASLALHPPVAAVQYTQHSRQDTRLAVATPGVGFSVYDLADQTPLSSVTVGPSFAPTTAAVSRSTPSTSSESIRVKSARRTWVGVRTEEGKGEIWCWHEDERKDGSTEGDAGKAVWPISEPLAALAAPRSLPSHISFLSASGALALAPSDNLTSLASLPASDLPTPALSQSLRLVPISSSSAPAFLPASLVSALPPASSSKAHLALVVRTYGSSAATTVDGEPSSLVEIGKKKFKRNPRPSSSAVIDAADAAGSSVAAQGAKRSEIELVVLDPEVTVPDEFEPRLGLVSLGKVVVEGEQVVVSDDGFVTALGVDGTLSSSRLSFASALPIESYPSLFFPTAPVGLPSPVLTHVKAVTLSSTVIAPSHFALLALHTSFVALASPRPTMAEGTAPIVSVSFWDTRFGTVIASTDLTVPSAVAASTSALSLSLSLAAAHTAILTLSPSSSSTPSATSGIRTALFGLPLSPLPSASVLAAVVGKHALTARFLAAPPQAQSVLARAKQAEPLRSLRPGQSDKKLALQDASRAAREQLLEQLERALAPLKKTAAGAEAEQDEAVREAETLWSKWLESEKDRLWEYNKSKVRAAMDKEKERRMAAITGDGDEQDDAGRYRVAKRKIERAIAAAGASVKPGAAGAKEGQGKASWKDVTAARIKGVSDRYRYMYHRERNKMEEAMGKTVKEFDWDEAVAKVERYEPSLPSSFITALLRLSFPVALDAASIELAVVPAQSAAAPAEKSWRHPTKIVRYLLGRELVGENQIEGGVTRYLARAGDWPSILVALSTVPDIPETTTVSLLVTVVRAAADAHAADAMDAESSTLPAPIPSLPLFLAAFLKAPYTPATLRAALQKQLSATEAVPVLEQCDRWLALWLQSARPAEASGEGDKKRKGKGSKAVAQDVFKLVVEGEDATPMLDQIIPFVQVVLDAHFVTLLLQRQAHRLLRRLSQHVATHTQLVTDLSSLVGALSIYSRKKDEQRRAALEEKAAAASASRKADGGVREFGESMERRIKAQEKHAEVGEYTVETFVL</sequence>
<dbReference type="GO" id="GO:0005730">
    <property type="term" value="C:nucleolus"/>
    <property type="evidence" value="ECO:0007669"/>
    <property type="project" value="TreeGrafter"/>
</dbReference>
<keyword evidence="2" id="KW-1185">Reference proteome</keyword>
<name>A0AAV5GHB7_9BASI</name>
<dbReference type="GO" id="GO:0030490">
    <property type="term" value="P:maturation of SSU-rRNA"/>
    <property type="evidence" value="ECO:0007669"/>
    <property type="project" value="InterPro"/>
</dbReference>
<accession>A0AAV5GHB7</accession>
<proteinExistence type="predicted"/>
<dbReference type="InterPro" id="IPR042859">
    <property type="entry name" value="NOL11"/>
</dbReference>
<dbReference type="GO" id="GO:0003723">
    <property type="term" value="F:RNA binding"/>
    <property type="evidence" value="ECO:0007669"/>
    <property type="project" value="TreeGrafter"/>
</dbReference>
<organism evidence="1 2">
    <name type="scientific">Rhodotorula paludigena</name>
    <dbReference type="NCBI Taxonomy" id="86838"/>
    <lineage>
        <taxon>Eukaryota</taxon>
        <taxon>Fungi</taxon>
        <taxon>Dikarya</taxon>
        <taxon>Basidiomycota</taxon>
        <taxon>Pucciniomycotina</taxon>
        <taxon>Microbotryomycetes</taxon>
        <taxon>Sporidiobolales</taxon>
        <taxon>Sporidiobolaceae</taxon>
        <taxon>Rhodotorula</taxon>
    </lineage>
</organism>
<dbReference type="EMBL" id="BQKY01000010">
    <property type="protein sequence ID" value="GJN92026.1"/>
    <property type="molecule type" value="Genomic_DNA"/>
</dbReference>
<gene>
    <name evidence="1" type="ORF">Rhopal_005054-T1</name>
</gene>
<dbReference type="AlphaFoldDB" id="A0AAV5GHB7"/>
<evidence type="ECO:0000313" key="1">
    <source>
        <dbReference type="EMBL" id="GJN92026.1"/>
    </source>
</evidence>
<protein>
    <submittedName>
        <fullName evidence="1">Uncharacterized protein</fullName>
    </submittedName>
</protein>
<dbReference type="Proteomes" id="UP001342314">
    <property type="component" value="Unassembled WGS sequence"/>
</dbReference>
<reference evidence="1 2" key="1">
    <citation type="submission" date="2021-12" db="EMBL/GenBank/DDBJ databases">
        <title>High titer production of polyol ester of fatty acids by Rhodotorula paludigena BS15 towards product separation-free biomass refinery.</title>
        <authorList>
            <person name="Mano J."/>
            <person name="Ono H."/>
            <person name="Tanaka T."/>
            <person name="Naito K."/>
            <person name="Sushida H."/>
            <person name="Ike M."/>
            <person name="Tokuyasu K."/>
            <person name="Kitaoka M."/>
        </authorList>
    </citation>
    <scope>NUCLEOTIDE SEQUENCE [LARGE SCALE GENOMIC DNA]</scope>
    <source>
        <strain evidence="1 2">BS15</strain>
    </source>
</reference>
<evidence type="ECO:0000313" key="2">
    <source>
        <dbReference type="Proteomes" id="UP001342314"/>
    </source>
</evidence>
<dbReference type="PANTHER" id="PTHR15633:SF2">
    <property type="entry name" value="NUCLEOLAR PROTEIN 11"/>
    <property type="match status" value="1"/>
</dbReference>